<reference evidence="1" key="1">
    <citation type="submission" date="2022-08" db="EMBL/GenBank/DDBJ databases">
        <authorList>
            <consortium name="DOE Joint Genome Institute"/>
            <person name="Min B."/>
            <person name="Riley R."/>
            <person name="Sierra-Patev S."/>
            <person name="Naranjo-Ortiz M."/>
            <person name="Looney B."/>
            <person name="Konkel Z."/>
            <person name="Slot J.C."/>
            <person name="Sakamoto Y."/>
            <person name="Steenwyk J.L."/>
            <person name="Rokas A."/>
            <person name="Carro J."/>
            <person name="Camarero S."/>
            <person name="Ferreira P."/>
            <person name="Molpeceres G."/>
            <person name="Ruiz-Duenas F.J."/>
            <person name="Serrano A."/>
            <person name="Henrissat B."/>
            <person name="Drula E."/>
            <person name="Hughes K.W."/>
            <person name="Mata J.L."/>
            <person name="Ishikawa N.K."/>
            <person name="Vargas-Isla R."/>
            <person name="Ushijima S."/>
            <person name="Smith C.A."/>
            <person name="Ahrendt S."/>
            <person name="Andreopoulos W."/>
            <person name="He G."/>
            <person name="Labutti K."/>
            <person name="Lipzen A."/>
            <person name="Ng V."/>
            <person name="Sandor L."/>
            <person name="Barry K."/>
            <person name="Martinez A.T."/>
            <person name="Xiao Y."/>
            <person name="Gibbons J.G."/>
            <person name="Terashima K."/>
            <person name="Hibbett D.S."/>
            <person name="Grigoriev I.V."/>
        </authorList>
    </citation>
    <scope>NUCLEOTIDE SEQUENCE</scope>
    <source>
        <strain evidence="1">TFB10291</strain>
    </source>
</reference>
<comment type="caution">
    <text evidence="1">The sequence shown here is derived from an EMBL/GenBank/DDBJ whole genome shotgun (WGS) entry which is preliminary data.</text>
</comment>
<feature type="non-terminal residue" evidence="1">
    <location>
        <position position="1"/>
    </location>
</feature>
<proteinExistence type="predicted"/>
<accession>A0AA38NKB6</accession>
<name>A0AA38NKB6_9AGAR</name>
<organism evidence="1 2">
    <name type="scientific">Lentinula aff. detonsa</name>
    <dbReference type="NCBI Taxonomy" id="2804958"/>
    <lineage>
        <taxon>Eukaryota</taxon>
        <taxon>Fungi</taxon>
        <taxon>Dikarya</taxon>
        <taxon>Basidiomycota</taxon>
        <taxon>Agaricomycotina</taxon>
        <taxon>Agaricomycetes</taxon>
        <taxon>Agaricomycetidae</taxon>
        <taxon>Agaricales</taxon>
        <taxon>Marasmiineae</taxon>
        <taxon>Omphalotaceae</taxon>
        <taxon>Lentinula</taxon>
    </lineage>
</organism>
<gene>
    <name evidence="1" type="ORF">GGU10DRAFT_230440</name>
</gene>
<protein>
    <recommendedName>
        <fullName evidence="3">Tc1-like transposase DDE domain-containing protein</fullName>
    </recommendedName>
</protein>
<dbReference type="GO" id="GO:0003676">
    <property type="term" value="F:nucleic acid binding"/>
    <property type="evidence" value="ECO:0007669"/>
    <property type="project" value="InterPro"/>
</dbReference>
<feature type="non-terminal residue" evidence="1">
    <location>
        <position position="53"/>
    </location>
</feature>
<evidence type="ECO:0000313" key="1">
    <source>
        <dbReference type="EMBL" id="KAJ3782838.1"/>
    </source>
</evidence>
<dbReference type="Gene3D" id="3.30.420.10">
    <property type="entry name" value="Ribonuclease H-like superfamily/Ribonuclease H"/>
    <property type="match status" value="1"/>
</dbReference>
<evidence type="ECO:0000313" key="2">
    <source>
        <dbReference type="Proteomes" id="UP001163798"/>
    </source>
</evidence>
<keyword evidence="2" id="KW-1185">Reference proteome</keyword>
<sequence length="53" mass="6280">KDWLRDHHINVLTWPAQLPNLSPIENVWDELDNHVHQVDPCPETLDKLFKALQ</sequence>
<dbReference type="EMBL" id="MU793450">
    <property type="protein sequence ID" value="KAJ3782838.1"/>
    <property type="molecule type" value="Genomic_DNA"/>
</dbReference>
<dbReference type="Proteomes" id="UP001163798">
    <property type="component" value="Unassembled WGS sequence"/>
</dbReference>
<dbReference type="InterPro" id="IPR036397">
    <property type="entry name" value="RNaseH_sf"/>
</dbReference>
<dbReference type="AlphaFoldDB" id="A0AA38NKB6"/>
<evidence type="ECO:0008006" key="3">
    <source>
        <dbReference type="Google" id="ProtNLM"/>
    </source>
</evidence>